<sequence>MSLPFALPENYNIINVAPSQVATAVTYDAVSCKNAHKVWFIVTQLYVADTDITFSLIEATDVAAGTTAAVTAAVPIWYDVDVAAIVAGDPTGALARMTLITSGSSHKFDTTAGKSQMCVIEWDPSKHTAGYDCIQLADTGGHASNYVTAIAIVATRFPQAAPPSALLD</sequence>
<evidence type="ECO:0000313" key="1">
    <source>
        <dbReference type="EMBL" id="KKN00073.1"/>
    </source>
</evidence>
<accession>A0A0F9Q3W0</accession>
<comment type="caution">
    <text evidence="1">The sequence shown here is derived from an EMBL/GenBank/DDBJ whole genome shotgun (WGS) entry which is preliminary data.</text>
</comment>
<organism evidence="1">
    <name type="scientific">marine sediment metagenome</name>
    <dbReference type="NCBI Taxonomy" id="412755"/>
    <lineage>
        <taxon>unclassified sequences</taxon>
        <taxon>metagenomes</taxon>
        <taxon>ecological metagenomes</taxon>
    </lineage>
</organism>
<dbReference type="AlphaFoldDB" id="A0A0F9Q3W0"/>
<reference evidence="1" key="1">
    <citation type="journal article" date="2015" name="Nature">
        <title>Complex archaea that bridge the gap between prokaryotes and eukaryotes.</title>
        <authorList>
            <person name="Spang A."/>
            <person name="Saw J.H."/>
            <person name="Jorgensen S.L."/>
            <person name="Zaremba-Niedzwiedzka K."/>
            <person name="Martijn J."/>
            <person name="Lind A.E."/>
            <person name="van Eijk R."/>
            <person name="Schleper C."/>
            <person name="Guy L."/>
            <person name="Ettema T.J."/>
        </authorList>
    </citation>
    <scope>NUCLEOTIDE SEQUENCE</scope>
</reference>
<gene>
    <name evidence="1" type="ORF">LCGC14_1141550</name>
</gene>
<dbReference type="EMBL" id="LAZR01005420">
    <property type="protein sequence ID" value="KKN00073.1"/>
    <property type="molecule type" value="Genomic_DNA"/>
</dbReference>
<proteinExistence type="predicted"/>
<name>A0A0F9Q3W0_9ZZZZ</name>
<protein>
    <submittedName>
        <fullName evidence="1">Uncharacterized protein</fullName>
    </submittedName>
</protein>